<comment type="caution">
    <text evidence="7">The sequence shown here is derived from an EMBL/GenBank/DDBJ whole genome shotgun (WGS) entry which is preliminary data.</text>
</comment>
<dbReference type="GO" id="GO:0003735">
    <property type="term" value="F:structural constituent of ribosome"/>
    <property type="evidence" value="ECO:0007669"/>
    <property type="project" value="InterPro"/>
</dbReference>
<evidence type="ECO:0000256" key="1">
    <source>
        <dbReference type="ARBA" id="ARBA00008931"/>
    </source>
</evidence>
<dbReference type="GO" id="GO:0000049">
    <property type="term" value="F:tRNA binding"/>
    <property type="evidence" value="ECO:0007669"/>
    <property type="project" value="UniProtKB-KW"/>
</dbReference>
<dbReference type="Gene3D" id="3.90.1170.10">
    <property type="entry name" value="Ribosomal protein L10e/L16"/>
    <property type="match status" value="1"/>
</dbReference>
<dbReference type="InterPro" id="IPR000114">
    <property type="entry name" value="Ribosomal_uL16_bact-type"/>
</dbReference>
<dbReference type="FunFam" id="3.90.1170.10:FF:000001">
    <property type="entry name" value="50S ribosomal protein L16"/>
    <property type="match status" value="1"/>
</dbReference>
<evidence type="ECO:0000256" key="6">
    <source>
        <dbReference type="RuleBase" id="RU004414"/>
    </source>
</evidence>
<dbReference type="CDD" id="cd01433">
    <property type="entry name" value="Ribosomal_L16_L10e"/>
    <property type="match status" value="1"/>
</dbReference>
<dbReference type="PRINTS" id="PR00060">
    <property type="entry name" value="RIBOSOMALL16"/>
</dbReference>
<dbReference type="NCBIfam" id="TIGR01164">
    <property type="entry name" value="rplP_bact"/>
    <property type="match status" value="1"/>
</dbReference>
<dbReference type="GO" id="GO:0019843">
    <property type="term" value="F:rRNA binding"/>
    <property type="evidence" value="ECO:0007669"/>
    <property type="project" value="UniProtKB-KW"/>
</dbReference>
<gene>
    <name evidence="7" type="ORF">UV06_C0001G0082</name>
</gene>
<keyword evidence="6" id="KW-0699">rRNA-binding</keyword>
<keyword evidence="6" id="KW-0694">RNA-binding</keyword>
<dbReference type="GO" id="GO:0006412">
    <property type="term" value="P:translation"/>
    <property type="evidence" value="ECO:0007669"/>
    <property type="project" value="InterPro"/>
</dbReference>
<dbReference type="SUPFAM" id="SSF54686">
    <property type="entry name" value="Ribosomal protein L16p/L10e"/>
    <property type="match status" value="1"/>
</dbReference>
<dbReference type="InterPro" id="IPR047873">
    <property type="entry name" value="Ribosomal_uL16"/>
</dbReference>
<evidence type="ECO:0000256" key="2">
    <source>
        <dbReference type="ARBA" id="ARBA00022555"/>
    </source>
</evidence>
<reference evidence="7 8" key="1">
    <citation type="journal article" date="2015" name="Nature">
        <title>rRNA introns, odd ribosomes, and small enigmatic genomes across a large radiation of phyla.</title>
        <authorList>
            <person name="Brown C.T."/>
            <person name="Hug L.A."/>
            <person name="Thomas B.C."/>
            <person name="Sharon I."/>
            <person name="Castelle C.J."/>
            <person name="Singh A."/>
            <person name="Wilkins M.J."/>
            <person name="Williams K.H."/>
            <person name="Banfield J.F."/>
        </authorList>
    </citation>
    <scope>NUCLEOTIDE SEQUENCE [LARGE SCALE GENOMIC DNA]</scope>
</reference>
<evidence type="ECO:0000256" key="5">
    <source>
        <dbReference type="RuleBase" id="RU004413"/>
    </source>
</evidence>
<protein>
    <recommendedName>
        <fullName evidence="6">50S ribosomal protein L16</fullName>
    </recommendedName>
</protein>
<keyword evidence="2 6" id="KW-0820">tRNA-binding</keyword>
<accession>A0A0G1C143</accession>
<keyword evidence="4 5" id="KW-0687">Ribonucleoprotein</keyword>
<dbReference type="PATRIC" id="fig|1618378.3.peg.85"/>
<dbReference type="EMBL" id="LCDA01000001">
    <property type="protein sequence ID" value="KKS43348.1"/>
    <property type="molecule type" value="Genomic_DNA"/>
</dbReference>
<dbReference type="Pfam" id="PF00252">
    <property type="entry name" value="Ribosomal_L16"/>
    <property type="match status" value="1"/>
</dbReference>
<dbReference type="InterPro" id="IPR036920">
    <property type="entry name" value="Ribosomal_uL16_sf"/>
</dbReference>
<dbReference type="InterPro" id="IPR016180">
    <property type="entry name" value="Ribosomal_uL16_dom"/>
</dbReference>
<proteinExistence type="inferred from homology"/>
<evidence type="ECO:0000256" key="4">
    <source>
        <dbReference type="ARBA" id="ARBA00023274"/>
    </source>
</evidence>
<dbReference type="PANTHER" id="PTHR12220">
    <property type="entry name" value="50S/60S RIBOSOMAL PROTEIN L16"/>
    <property type="match status" value="1"/>
</dbReference>
<dbReference type="PANTHER" id="PTHR12220:SF13">
    <property type="entry name" value="LARGE RIBOSOMAL SUBUNIT PROTEIN UL16M"/>
    <property type="match status" value="1"/>
</dbReference>
<evidence type="ECO:0000256" key="3">
    <source>
        <dbReference type="ARBA" id="ARBA00022980"/>
    </source>
</evidence>
<comment type="subunit">
    <text evidence="6">Part of the 50S ribosomal subunit.</text>
</comment>
<comment type="similarity">
    <text evidence="1 5">Belongs to the universal ribosomal protein uL16 family.</text>
</comment>
<evidence type="ECO:0000313" key="8">
    <source>
        <dbReference type="Proteomes" id="UP000033854"/>
    </source>
</evidence>
<name>A0A0G1C143_9BACT</name>
<evidence type="ECO:0000313" key="7">
    <source>
        <dbReference type="EMBL" id="KKS43348.1"/>
    </source>
</evidence>
<dbReference type="Proteomes" id="UP000033854">
    <property type="component" value="Unassembled WGS sequence"/>
</dbReference>
<sequence length="137" mass="15110">MLQPSRRKYRKEFRGSMGGVATRSNFLAYGDYGIKAEGCGWLTAAEIESARRTITHHTKRVGKFFLRVFPHKPIGWKTPGARMGSGKSDVSAYVAVVKPGQILMELSGVSREVAAEAIRLAGHKISVKTKFIEKDNA</sequence>
<dbReference type="GO" id="GO:0022625">
    <property type="term" value="C:cytosolic large ribosomal subunit"/>
    <property type="evidence" value="ECO:0007669"/>
    <property type="project" value="TreeGrafter"/>
</dbReference>
<comment type="function">
    <text evidence="6">Binds 23S rRNA and is also seen to make contacts with the A and possibly P site tRNAs.</text>
</comment>
<keyword evidence="3 5" id="KW-0689">Ribosomal protein</keyword>
<dbReference type="AlphaFoldDB" id="A0A0G1C143"/>
<organism evidence="7 8">
    <name type="scientific">Candidatus Collierbacteria bacterium GW2011_GWA2_42_17</name>
    <dbReference type="NCBI Taxonomy" id="1618378"/>
    <lineage>
        <taxon>Bacteria</taxon>
        <taxon>Candidatus Collieribacteriota</taxon>
    </lineage>
</organism>